<dbReference type="RefSeq" id="WP_071063345.1">
    <property type="nucleotide sequence ID" value="NZ_MKIE01000005.1"/>
</dbReference>
<gene>
    <name evidence="3" type="primary">cph2_2</name>
    <name evidence="3" type="ORF">EUAN_15510</name>
</gene>
<dbReference type="FunFam" id="3.30.70.270:FF:000001">
    <property type="entry name" value="Diguanylate cyclase domain protein"/>
    <property type="match status" value="1"/>
</dbReference>
<dbReference type="InterPro" id="IPR029151">
    <property type="entry name" value="Sensor-like_sf"/>
</dbReference>
<organism evidence="3 4">
    <name type="scientific">Andreesenia angusta</name>
    <dbReference type="NCBI Taxonomy" id="39480"/>
    <lineage>
        <taxon>Bacteria</taxon>
        <taxon>Bacillati</taxon>
        <taxon>Bacillota</taxon>
        <taxon>Tissierellia</taxon>
        <taxon>Tissierellales</taxon>
        <taxon>Gottschalkiaceae</taxon>
        <taxon>Andreesenia</taxon>
    </lineage>
</organism>
<dbReference type="GO" id="GO:0005886">
    <property type="term" value="C:plasma membrane"/>
    <property type="evidence" value="ECO:0007669"/>
    <property type="project" value="TreeGrafter"/>
</dbReference>
<keyword evidence="1" id="KW-0472">Membrane</keyword>
<dbReference type="GO" id="GO:1902201">
    <property type="term" value="P:negative regulation of bacterial-type flagellum-dependent cell motility"/>
    <property type="evidence" value="ECO:0007669"/>
    <property type="project" value="TreeGrafter"/>
</dbReference>
<dbReference type="InterPro" id="IPR029787">
    <property type="entry name" value="Nucleotide_cyclase"/>
</dbReference>
<dbReference type="InterPro" id="IPR043128">
    <property type="entry name" value="Rev_trsase/Diguanyl_cyclase"/>
</dbReference>
<dbReference type="Gene3D" id="3.30.70.270">
    <property type="match status" value="1"/>
</dbReference>
<feature type="transmembrane region" description="Helical" evidence="1">
    <location>
        <begin position="223"/>
        <end position="243"/>
    </location>
</feature>
<feature type="domain" description="GGDEF" evidence="2">
    <location>
        <begin position="293"/>
        <end position="430"/>
    </location>
</feature>
<dbReference type="STRING" id="39480.EUAN_15510"/>
<dbReference type="AlphaFoldDB" id="A0A1S1V644"/>
<feature type="transmembrane region" description="Helical" evidence="1">
    <location>
        <begin position="15"/>
        <end position="33"/>
    </location>
</feature>
<name>A0A1S1V644_9FIRM</name>
<dbReference type="Proteomes" id="UP000180254">
    <property type="component" value="Unassembled WGS sequence"/>
</dbReference>
<dbReference type="GO" id="GO:0043709">
    <property type="term" value="P:cell adhesion involved in single-species biofilm formation"/>
    <property type="evidence" value="ECO:0007669"/>
    <property type="project" value="TreeGrafter"/>
</dbReference>
<evidence type="ECO:0000313" key="3">
    <source>
        <dbReference type="EMBL" id="OHW62103.1"/>
    </source>
</evidence>
<dbReference type="NCBIfam" id="TIGR00254">
    <property type="entry name" value="GGDEF"/>
    <property type="match status" value="1"/>
</dbReference>
<dbReference type="CDD" id="cd01949">
    <property type="entry name" value="GGDEF"/>
    <property type="match status" value="1"/>
</dbReference>
<dbReference type="PANTHER" id="PTHR45138">
    <property type="entry name" value="REGULATORY COMPONENTS OF SENSORY TRANSDUCTION SYSTEM"/>
    <property type="match status" value="1"/>
</dbReference>
<dbReference type="GO" id="GO:0052621">
    <property type="term" value="F:diguanylate cyclase activity"/>
    <property type="evidence" value="ECO:0007669"/>
    <property type="project" value="TreeGrafter"/>
</dbReference>
<evidence type="ECO:0000256" key="1">
    <source>
        <dbReference type="SAM" id="Phobius"/>
    </source>
</evidence>
<dbReference type="SUPFAM" id="SSF55073">
    <property type="entry name" value="Nucleotide cyclase"/>
    <property type="match status" value="1"/>
</dbReference>
<keyword evidence="1" id="KW-0812">Transmembrane</keyword>
<evidence type="ECO:0000259" key="2">
    <source>
        <dbReference type="PROSITE" id="PS50887"/>
    </source>
</evidence>
<keyword evidence="1" id="KW-1133">Transmembrane helix</keyword>
<dbReference type="SMART" id="SM00267">
    <property type="entry name" value="GGDEF"/>
    <property type="match status" value="1"/>
</dbReference>
<proteinExistence type="predicted"/>
<keyword evidence="4" id="KW-1185">Reference proteome</keyword>
<dbReference type="OrthoDB" id="9759607at2"/>
<accession>A0A1S1V644</accession>
<dbReference type="EMBL" id="MKIE01000005">
    <property type="protein sequence ID" value="OHW62103.1"/>
    <property type="molecule type" value="Genomic_DNA"/>
</dbReference>
<sequence>MRKGTEIDGLSKTKMIILVWIASLILLSIYSYSKVSSQIKSNLGNKAMFAAISVSNELSMSDREYRHILDMDFEDALNTAKNLEFESKSRKYMESTDIKYIYLESLVPKDKVRYDVKPEEQEDFNASAGTKLEVVYLLDAVKSEAIREEDTGGQGYSDKDRYDVLSSEFEKIYIEGKATYTISDGKWGEYVTGYAPFYTESGKYIGMVGADIYMDKYYREVGVFLKILSGFVAINIIAGIIILKSALKLKTTKSFVEKIENHYSTDYLTSVLSREKFLDRLSSIWRSVEKNEKEIGLFMLDIDHFKNYNDNYGHINGDEAIKAVCREVKVKVEEHGGFMGRFGGDEFLIAFEGMAYSKMSEVADEIVKRVERLGYKHEYSSISDVITVSLGGVAVEPEDGVSMENAMEKADMALYRAKKHGRNRALVLKID</sequence>
<dbReference type="InterPro" id="IPR000160">
    <property type="entry name" value="GGDEF_dom"/>
</dbReference>
<dbReference type="InterPro" id="IPR050469">
    <property type="entry name" value="Diguanylate_Cyclase"/>
</dbReference>
<evidence type="ECO:0000313" key="4">
    <source>
        <dbReference type="Proteomes" id="UP000180254"/>
    </source>
</evidence>
<reference evidence="3 4" key="1">
    <citation type="submission" date="2016-09" db="EMBL/GenBank/DDBJ databases">
        <title>Genome sequence of Eubacterium angustum.</title>
        <authorList>
            <person name="Poehlein A."/>
            <person name="Daniel R."/>
        </authorList>
    </citation>
    <scope>NUCLEOTIDE SEQUENCE [LARGE SCALE GENOMIC DNA]</scope>
    <source>
        <strain evidence="3 4">DSM 1989</strain>
    </source>
</reference>
<dbReference type="PROSITE" id="PS50887">
    <property type="entry name" value="GGDEF"/>
    <property type="match status" value="1"/>
</dbReference>
<dbReference type="Pfam" id="PF00990">
    <property type="entry name" value="GGDEF"/>
    <property type="match status" value="1"/>
</dbReference>
<dbReference type="PANTHER" id="PTHR45138:SF9">
    <property type="entry name" value="DIGUANYLATE CYCLASE DGCM-RELATED"/>
    <property type="match status" value="1"/>
</dbReference>
<dbReference type="SUPFAM" id="SSF103190">
    <property type="entry name" value="Sensory domain-like"/>
    <property type="match status" value="1"/>
</dbReference>
<comment type="caution">
    <text evidence="3">The sequence shown here is derived from an EMBL/GenBank/DDBJ whole genome shotgun (WGS) entry which is preliminary data.</text>
</comment>
<protein>
    <submittedName>
        <fullName evidence="3">Phytochrome-like protein cph2</fullName>
    </submittedName>
</protein>